<evidence type="ECO:0000313" key="3">
    <source>
        <dbReference type="Proteomes" id="UP000061457"/>
    </source>
</evidence>
<accession>A0A0S2K615</accession>
<dbReference type="Proteomes" id="UP000061457">
    <property type="component" value="Chromosome I"/>
</dbReference>
<dbReference type="RefSeq" id="WP_058031413.1">
    <property type="nucleotide sequence ID" value="NZ_CP013187.1"/>
</dbReference>
<dbReference type="EMBL" id="PPSW01000026">
    <property type="protein sequence ID" value="TLX45971.1"/>
    <property type="molecule type" value="Genomic_DNA"/>
</dbReference>
<gene>
    <name evidence="2" type="ORF">C1E24_15750</name>
    <name evidence="1" type="ORF">PP2015_3295</name>
</gene>
<organism evidence="1 3">
    <name type="scientific">Pseudoalteromonas phenolica</name>
    <dbReference type="NCBI Taxonomy" id="161398"/>
    <lineage>
        <taxon>Bacteria</taxon>
        <taxon>Pseudomonadati</taxon>
        <taxon>Pseudomonadota</taxon>
        <taxon>Gammaproteobacteria</taxon>
        <taxon>Alteromonadales</taxon>
        <taxon>Pseudoalteromonadaceae</taxon>
        <taxon>Pseudoalteromonas</taxon>
    </lineage>
</organism>
<dbReference type="OrthoDB" id="6309052at2"/>
<dbReference type="AlphaFoldDB" id="A0A0S2K615"/>
<evidence type="ECO:0000313" key="4">
    <source>
        <dbReference type="Proteomes" id="UP000309186"/>
    </source>
</evidence>
<dbReference type="PATRIC" id="fig|161398.10.peg.3358"/>
<dbReference type="KEGG" id="pphe:PP2015_3295"/>
<evidence type="ECO:0000313" key="2">
    <source>
        <dbReference type="EMBL" id="TLX45971.1"/>
    </source>
</evidence>
<reference evidence="1 3" key="1">
    <citation type="submission" date="2015-11" db="EMBL/GenBank/DDBJ databases">
        <authorList>
            <person name="Zhang Y."/>
            <person name="Guo Z."/>
        </authorList>
    </citation>
    <scope>NUCLEOTIDE SEQUENCE [LARGE SCALE GENOMIC DNA]</scope>
    <source>
        <strain evidence="1 3">KCTC 12086</strain>
    </source>
</reference>
<protein>
    <submittedName>
        <fullName evidence="1">Uncharacterized protein</fullName>
    </submittedName>
</protein>
<sequence length="67" mass="7881">MRKTNRSNSKKTKRVSFEDKLAQLVGEYRQEQEILEALEEGSTEYNAQKSKCDKLSANVKRFVERQK</sequence>
<keyword evidence="3" id="KW-1185">Reference proteome</keyword>
<proteinExistence type="predicted"/>
<dbReference type="EMBL" id="CP013187">
    <property type="protein sequence ID" value="ALO43771.1"/>
    <property type="molecule type" value="Genomic_DNA"/>
</dbReference>
<evidence type="ECO:0000313" key="1">
    <source>
        <dbReference type="EMBL" id="ALO43771.1"/>
    </source>
</evidence>
<name>A0A0S2K615_9GAMM</name>
<reference evidence="2 4" key="2">
    <citation type="submission" date="2018-01" db="EMBL/GenBank/DDBJ databases">
        <title>Co-occurrence of chitin degradation, pigmentation and bioactivity in marine Pseudoalteromonas.</title>
        <authorList>
            <person name="Paulsen S."/>
            <person name="Gram L."/>
            <person name="Machado H."/>
        </authorList>
    </citation>
    <scope>NUCLEOTIDE SEQUENCE [LARGE SCALE GENOMIC DNA]</scope>
    <source>
        <strain evidence="2 4">S3663</strain>
    </source>
</reference>
<dbReference type="Proteomes" id="UP000309186">
    <property type="component" value="Unassembled WGS sequence"/>
</dbReference>